<keyword evidence="2" id="KW-1185">Reference proteome</keyword>
<sequence>MSAETEFRPNFRSEFLSLIRQDGGPLDLERPDAAEGLARLRDCGTLAARHQLVPAGQEYILGKFKADLRALLVAPQATAERVASRIDERLSAYRYRPSALTFANSLPLLASVYASLAPAANWRVFPSIIRPEILDSAWASVAAYEAAGCAEDLYSQMARAVLHASAGDMGAMIARCRCGASLFNQDPLLAPKPHLHSDLRGAFTVMTPREVVAALSRKAVPPQIQLAAVASTQCRYIVFSCADIRYFDRFHERAIQSFLHNTQEAGYHLHLLSPSAEAAEIARSRLERYTAGGRVGFSHSPDENPGDVAYYTLGRYFVVSQIQSLYERPIFVSDIDQTTRSDCMGLVSKLQGRDLTLALYIKKRPLVAAIPWFLFGAGLLLINNNPHGRLYGEVLNQAALDAFVRAGAVRYNIDQNIIWSTVDYMRQRISSFTLSDLAELGPYPMVTITR</sequence>
<name>A0A9X9XC76_9PROT</name>
<reference evidence="1" key="1">
    <citation type="submission" date="2020-01" db="EMBL/GenBank/DDBJ databases">
        <authorList>
            <person name="Rat A."/>
        </authorList>
    </citation>
    <scope>NUCLEOTIDE SEQUENCE</scope>
    <source>
        <strain evidence="1">LMG 31228</strain>
    </source>
</reference>
<gene>
    <name evidence="1" type="ORF">GXW74_12525</name>
</gene>
<proteinExistence type="predicted"/>
<dbReference type="RefSeq" id="WP_211846847.1">
    <property type="nucleotide sequence ID" value="NZ_JAAEDL010000011.1"/>
</dbReference>
<organism evidence="1 2">
    <name type="scientific">Neoroseomonas eburnea</name>
    <dbReference type="NCBI Taxonomy" id="1346889"/>
    <lineage>
        <taxon>Bacteria</taxon>
        <taxon>Pseudomonadati</taxon>
        <taxon>Pseudomonadota</taxon>
        <taxon>Alphaproteobacteria</taxon>
        <taxon>Acetobacterales</taxon>
        <taxon>Acetobacteraceae</taxon>
        <taxon>Neoroseomonas</taxon>
    </lineage>
</organism>
<evidence type="ECO:0000313" key="1">
    <source>
        <dbReference type="EMBL" id="MBR0681312.1"/>
    </source>
</evidence>
<dbReference type="AlphaFoldDB" id="A0A9X9XC76"/>
<accession>A0A9X9XC76</accession>
<comment type="caution">
    <text evidence="1">The sequence shown here is derived from an EMBL/GenBank/DDBJ whole genome shotgun (WGS) entry which is preliminary data.</text>
</comment>
<reference evidence="1" key="2">
    <citation type="journal article" date="2021" name="Syst. Appl. Microbiol.">
        <title>Roseomonas hellenica sp. nov., isolated from roots of wild-growing Alkanna tinctoria.</title>
        <authorList>
            <person name="Rat A."/>
            <person name="Naranjo H.D."/>
            <person name="Lebbe L."/>
            <person name="Cnockaert M."/>
            <person name="Krigas N."/>
            <person name="Grigoriadou K."/>
            <person name="Maloupa E."/>
            <person name="Willems A."/>
        </authorList>
    </citation>
    <scope>NUCLEOTIDE SEQUENCE</scope>
    <source>
        <strain evidence="1">LMG 31228</strain>
    </source>
</reference>
<dbReference type="Proteomes" id="UP001138709">
    <property type="component" value="Unassembled WGS sequence"/>
</dbReference>
<evidence type="ECO:0000313" key="2">
    <source>
        <dbReference type="Proteomes" id="UP001138709"/>
    </source>
</evidence>
<dbReference type="EMBL" id="JAAEDL010000011">
    <property type="protein sequence ID" value="MBR0681312.1"/>
    <property type="molecule type" value="Genomic_DNA"/>
</dbReference>
<protein>
    <submittedName>
        <fullName evidence="1">Uncharacterized protein</fullName>
    </submittedName>
</protein>